<dbReference type="InterPro" id="IPR045659">
    <property type="entry name" value="LptD_2"/>
</dbReference>
<dbReference type="InterPro" id="IPR005653">
    <property type="entry name" value="OstA-like_N"/>
</dbReference>
<dbReference type="HAMAP" id="MF_01411">
    <property type="entry name" value="LPS_assembly_LptD"/>
    <property type="match status" value="1"/>
</dbReference>
<dbReference type="RefSeq" id="WP_303551232.1">
    <property type="nucleotide sequence ID" value="NZ_JAUOPG010000008.1"/>
</dbReference>
<evidence type="ECO:0000313" key="9">
    <source>
        <dbReference type="Proteomes" id="UP001169862"/>
    </source>
</evidence>
<dbReference type="EMBL" id="JAUOPG010000008">
    <property type="protein sequence ID" value="MDO6454505.1"/>
    <property type="molecule type" value="Genomic_DNA"/>
</dbReference>
<evidence type="ECO:0000256" key="4">
    <source>
        <dbReference type="HAMAP-Rule" id="MF_01411"/>
    </source>
</evidence>
<sequence length="785" mass="89085" precursor="true">MPLQKSPFFLFISLILAPGAYADTETPRPCLTNLPKQEACGASSGADNRPASQYSQLDWFPYAPGTAPGICSGRYIEPANISSDEDTDILDQPIIINAEQGSSSLGQGTKLEGSVDIAQGNRRLQSESATYDQVTGQLELNGGASYREPGLLLRGETAVANTNTLETTLTGAQYVMHERQIRGDVERITRRQDESILIENGSYTVCPPGDEAWKLQASEIILDKSSGFGLAKHAALRVADVPILYLPYFYFPIDDQRHTGFLYPSISMSNDDGASISTPYYLNLSPQMDDTIVPHYIEKRGFLLENEFRYMNQYTHNTLTTAFLPNDNLEDRDRWLFSFVQPGRWTDKLTSEINYIHVSDNDYLDDLSTLADIDGDSHLSRIGRVTYTEELWQADFLLQGYQTVDEDTDRPYQRLPELTFNGDTDNNERIMNAALIAQATNFYRNNSGFTGIERANGGRLHLEPEIYANFVKPWGYIKPSAKLWYSNYNLTDADDFDSNPSTSVPILSIDSGLVFERNTEFVGTTYKQTLEPRLYALYVPYEEQSGIPDFDTTEYNFNYQSLFRENRYSGYDHIGDTQQVSLGLTTRLFSDLGRETLSASIGQAYFYSDRKVTLDDDESNYSNGDSSDIATAINWRANKRLDLSIDANFDHSAFRNTENNLSLRYRADENRIFNMNYRYAEGIREQSTFGFMWPVDKNWSTLGVWQYDWFNKNDVDLAFGVEYESCCWQTRVIVRNWLKDDDDKDTALYVQFVLKGLGNLGSNGGSSLLEKITGFKQRDDNNETF</sequence>
<comment type="subunit">
    <text evidence="4">Component of the lipopolysaccharide transport and assembly complex. Interacts with LptE and LptA.</text>
</comment>
<dbReference type="GO" id="GO:0015920">
    <property type="term" value="P:lipopolysaccharide transport"/>
    <property type="evidence" value="ECO:0007669"/>
    <property type="project" value="InterPro"/>
</dbReference>
<dbReference type="PANTHER" id="PTHR30189:SF1">
    <property type="entry name" value="LPS-ASSEMBLY PROTEIN LPTD"/>
    <property type="match status" value="1"/>
</dbReference>
<evidence type="ECO:0000256" key="2">
    <source>
        <dbReference type="ARBA" id="ARBA00023136"/>
    </source>
</evidence>
<dbReference type="Pfam" id="PF03968">
    <property type="entry name" value="LptD_N"/>
    <property type="match status" value="1"/>
</dbReference>
<keyword evidence="1 4" id="KW-0732">Signal</keyword>
<dbReference type="Pfam" id="PF04453">
    <property type="entry name" value="LptD"/>
    <property type="match status" value="1"/>
</dbReference>
<evidence type="ECO:0000259" key="6">
    <source>
        <dbReference type="Pfam" id="PF04453"/>
    </source>
</evidence>
<evidence type="ECO:0000256" key="3">
    <source>
        <dbReference type="ARBA" id="ARBA00023237"/>
    </source>
</evidence>
<dbReference type="InterPro" id="IPR020889">
    <property type="entry name" value="LipoPS_assembly_LptD"/>
</dbReference>
<comment type="function">
    <text evidence="4">Together with LptE, is involved in the assembly of lipopolysaccharide (LPS) at the surface of the outer membrane.</text>
</comment>
<dbReference type="GO" id="GO:1990351">
    <property type="term" value="C:transporter complex"/>
    <property type="evidence" value="ECO:0007669"/>
    <property type="project" value="TreeGrafter"/>
</dbReference>
<name>A0AAW7XKA3_9GAMM</name>
<feature type="chain" id="PRO_5043067642" description="LPS-assembly protein LptD" evidence="4">
    <location>
        <begin position="23"/>
        <end position="785"/>
    </location>
</feature>
<evidence type="ECO:0000313" key="8">
    <source>
        <dbReference type="EMBL" id="MDO6454505.1"/>
    </source>
</evidence>
<comment type="similarity">
    <text evidence="4">Belongs to the LptD family.</text>
</comment>
<reference evidence="8" key="1">
    <citation type="submission" date="2023-07" db="EMBL/GenBank/DDBJ databases">
        <title>Genome content predicts the carbon catabolic preferences of heterotrophic bacteria.</title>
        <authorList>
            <person name="Gralka M."/>
        </authorList>
    </citation>
    <scope>NUCLEOTIDE SEQUENCE</scope>
    <source>
        <strain evidence="8">I2M16</strain>
    </source>
</reference>
<dbReference type="Pfam" id="PF19838">
    <property type="entry name" value="LptD_2"/>
    <property type="match status" value="1"/>
</dbReference>
<evidence type="ECO:0000256" key="1">
    <source>
        <dbReference type="ARBA" id="ARBA00022729"/>
    </source>
</evidence>
<dbReference type="AlphaFoldDB" id="A0AAW7XKA3"/>
<dbReference type="InterPro" id="IPR050218">
    <property type="entry name" value="LptD"/>
</dbReference>
<protein>
    <recommendedName>
        <fullName evidence="4">LPS-assembly protein LptD</fullName>
    </recommendedName>
</protein>
<dbReference type="GO" id="GO:0009279">
    <property type="term" value="C:cell outer membrane"/>
    <property type="evidence" value="ECO:0007669"/>
    <property type="project" value="UniProtKB-SubCell"/>
</dbReference>
<organism evidence="8 9">
    <name type="scientific">Neptunomonas phycophila</name>
    <dbReference type="NCBI Taxonomy" id="1572645"/>
    <lineage>
        <taxon>Bacteria</taxon>
        <taxon>Pseudomonadati</taxon>
        <taxon>Pseudomonadota</taxon>
        <taxon>Gammaproteobacteria</taxon>
        <taxon>Oceanospirillales</taxon>
        <taxon>Oceanospirillaceae</taxon>
        <taxon>Neptunomonas</taxon>
    </lineage>
</organism>
<feature type="domain" description="Organic solvent tolerance-like N-terminal" evidence="5">
    <location>
        <begin position="98"/>
        <end position="227"/>
    </location>
</feature>
<evidence type="ECO:0000259" key="5">
    <source>
        <dbReference type="Pfam" id="PF03968"/>
    </source>
</evidence>
<gene>
    <name evidence="4" type="primary">lptD</name>
    <name evidence="8" type="ORF">Q4490_13095</name>
</gene>
<dbReference type="GO" id="GO:0043165">
    <property type="term" value="P:Gram-negative-bacterium-type cell outer membrane assembly"/>
    <property type="evidence" value="ECO:0007669"/>
    <property type="project" value="UniProtKB-UniRule"/>
</dbReference>
<keyword evidence="3 4" id="KW-0998">Cell outer membrane</keyword>
<dbReference type="InterPro" id="IPR007543">
    <property type="entry name" value="LptD_C"/>
</dbReference>
<proteinExistence type="inferred from homology"/>
<evidence type="ECO:0000259" key="7">
    <source>
        <dbReference type="Pfam" id="PF19838"/>
    </source>
</evidence>
<feature type="domain" description="LPS-assembly protein LptD central" evidence="7">
    <location>
        <begin position="233"/>
        <end position="318"/>
    </location>
</feature>
<dbReference type="Proteomes" id="UP001169862">
    <property type="component" value="Unassembled WGS sequence"/>
</dbReference>
<comment type="subcellular location">
    <subcellularLocation>
        <location evidence="4">Cell outer membrane</location>
    </subcellularLocation>
</comment>
<dbReference type="PANTHER" id="PTHR30189">
    <property type="entry name" value="LPS-ASSEMBLY PROTEIN"/>
    <property type="match status" value="1"/>
</dbReference>
<keyword evidence="2 4" id="KW-0472">Membrane</keyword>
<feature type="signal peptide" evidence="4">
    <location>
        <begin position="1"/>
        <end position="22"/>
    </location>
</feature>
<comment type="caution">
    <text evidence="8">The sequence shown here is derived from an EMBL/GenBank/DDBJ whole genome shotgun (WGS) entry which is preliminary data.</text>
</comment>
<accession>A0AAW7XKA3</accession>
<feature type="domain" description="LptD C-terminal" evidence="6">
    <location>
        <begin position="332"/>
        <end position="699"/>
    </location>
</feature>
<comment type="caution">
    <text evidence="4">Lacks conserved residue(s) required for the propagation of feature annotation.</text>
</comment>